<organism evidence="3 4">
    <name type="scientific">Cryoendolithus antarcticus</name>
    <dbReference type="NCBI Taxonomy" id="1507870"/>
    <lineage>
        <taxon>Eukaryota</taxon>
        <taxon>Fungi</taxon>
        <taxon>Dikarya</taxon>
        <taxon>Ascomycota</taxon>
        <taxon>Pezizomycotina</taxon>
        <taxon>Dothideomycetes</taxon>
        <taxon>Dothideomycetidae</taxon>
        <taxon>Cladosporiales</taxon>
        <taxon>Cladosporiaceae</taxon>
        <taxon>Cryoendolithus</taxon>
    </lineage>
</organism>
<keyword evidence="2" id="KW-0472">Membrane</keyword>
<feature type="region of interest" description="Disordered" evidence="1">
    <location>
        <begin position="1"/>
        <end position="70"/>
    </location>
</feature>
<comment type="caution">
    <text evidence="3">The sequence shown here is derived from an EMBL/GenBank/DDBJ whole genome shotgun (WGS) entry which is preliminary data.</text>
</comment>
<reference evidence="4" key="1">
    <citation type="submission" date="2017-03" db="EMBL/GenBank/DDBJ databases">
        <title>Genomes of endolithic fungi from Antarctica.</title>
        <authorList>
            <person name="Coleine C."/>
            <person name="Masonjones S."/>
            <person name="Stajich J.E."/>
        </authorList>
    </citation>
    <scope>NUCLEOTIDE SEQUENCE [LARGE SCALE GENOMIC DNA]</scope>
    <source>
        <strain evidence="4">CCFEE 5527</strain>
    </source>
</reference>
<dbReference type="Proteomes" id="UP000192596">
    <property type="component" value="Unassembled WGS sequence"/>
</dbReference>
<feature type="region of interest" description="Disordered" evidence="1">
    <location>
        <begin position="109"/>
        <end position="145"/>
    </location>
</feature>
<sequence length="514" mass="57528">MSTAREGQDDTSPQQSVPLDNTSPARPIVRKRAQSDPCHLSSARRDPASVSALTAFSTSGGSSSSLRDASTVNGQSLAGLNRPLPLSLDQTVHDDNQIRAVTRRVTDLTLRDGEDEQGAATLNATVDPGNDAESGSESDSTEPRTRILEVQSRIERIAKIAQDLIEAMRRQNLLGQQSHAVGRAITMSPSQIHVDLTARILTKLNVWFKPEEHDTSTVAENTRINLFGGTQSRRALSAGSMYTAGSNKVGSFSTEDLDIASLQSLGELNIVWTCYASEHLRLESDTSERDDASEQGPATDEPERPVRKIMQSNTLTMYWFDTLDFAWLGPAPLHGWTQEEVELLGLEVIRTWSFLFSHRSKEQTRRAHKAYKRLPIPLGVDEYLDDVSGVKQSHLYCMGDIMSKGLDQYLPVMGQKHLSPNLQFYNSRKHDSYRYSLFKVYGERIRALRKHMDSKKPRTWWELWNDNRDSQVYYTFWGVINLGLSSVVLAFLSLLTSLVQTWAGVKALKQCSTH</sequence>
<feature type="compositionally biased region" description="Polar residues" evidence="1">
    <location>
        <begin position="1"/>
        <end position="24"/>
    </location>
</feature>
<dbReference type="EMBL" id="NAJO01000043">
    <property type="protein sequence ID" value="OQN98851.1"/>
    <property type="molecule type" value="Genomic_DNA"/>
</dbReference>
<evidence type="ECO:0000256" key="1">
    <source>
        <dbReference type="SAM" id="MobiDB-lite"/>
    </source>
</evidence>
<feature type="region of interest" description="Disordered" evidence="1">
    <location>
        <begin position="283"/>
        <end position="307"/>
    </location>
</feature>
<name>A0A1V8SJ06_9PEZI</name>
<gene>
    <name evidence="3" type="ORF">B0A48_15197</name>
</gene>
<evidence type="ECO:0000313" key="3">
    <source>
        <dbReference type="EMBL" id="OQN98851.1"/>
    </source>
</evidence>
<evidence type="ECO:0000256" key="2">
    <source>
        <dbReference type="SAM" id="Phobius"/>
    </source>
</evidence>
<protein>
    <submittedName>
        <fullName evidence="3">Uncharacterized protein</fullName>
    </submittedName>
</protein>
<keyword evidence="2" id="KW-1133">Transmembrane helix</keyword>
<keyword evidence="4" id="KW-1185">Reference proteome</keyword>
<feature type="compositionally biased region" description="Low complexity" evidence="1">
    <location>
        <begin position="51"/>
        <end position="66"/>
    </location>
</feature>
<feature type="compositionally biased region" description="Basic and acidic residues" evidence="1">
    <location>
        <begin position="283"/>
        <end position="292"/>
    </location>
</feature>
<dbReference type="OrthoDB" id="5428890at2759"/>
<dbReference type="AlphaFoldDB" id="A0A1V8SJ06"/>
<accession>A0A1V8SJ06</accession>
<keyword evidence="2" id="KW-0812">Transmembrane</keyword>
<proteinExistence type="predicted"/>
<dbReference type="InParanoid" id="A0A1V8SJ06"/>
<evidence type="ECO:0000313" key="4">
    <source>
        <dbReference type="Proteomes" id="UP000192596"/>
    </source>
</evidence>
<feature type="transmembrane region" description="Helical" evidence="2">
    <location>
        <begin position="474"/>
        <end position="499"/>
    </location>
</feature>